<accession>A0A9X0CFY0</accession>
<dbReference type="InterPro" id="IPR013218">
    <property type="entry name" value="Dsn1/Mis13"/>
</dbReference>
<keyword evidence="3" id="KW-1185">Reference proteome</keyword>
<sequence length="313" mass="35313">MASASSATRSAARKRARGVDEIAEDLGLQASGFKFSRQSRYRKVTQKKGSVTKSARKKRRSSFVRGRKERKSLVFSSAPSAKSELYKEIPTGLPPEARLRKLFDACLEGALQKLDNNTSQYNVDGIPNFTAEAKDVFSHFRVLIADSDIVDEAFKPPDNKLLKPNPRNEELEVKAASRLAVTERLKTENEKWDKLLSSHQDHVENKEREHEEEEDVQATDRSPDFLSLEQHQLLSGKPSLKGLMDRLHDMKHKLIPQVDAVAQAVNTNKEYETVCASFINEQVKSFAGTTFDAVNRAGTPRTVIPRLLKKLFY</sequence>
<feature type="compositionally biased region" description="Basic residues" evidence="1">
    <location>
        <begin position="54"/>
        <end position="70"/>
    </location>
</feature>
<protein>
    <submittedName>
        <fullName evidence="2">Uncharacterized protein</fullName>
    </submittedName>
</protein>
<dbReference type="AlphaFoldDB" id="A0A9X0CFY0"/>
<evidence type="ECO:0000256" key="1">
    <source>
        <dbReference type="SAM" id="MobiDB-lite"/>
    </source>
</evidence>
<dbReference type="GO" id="GO:0007059">
    <property type="term" value="P:chromosome segregation"/>
    <property type="evidence" value="ECO:0007669"/>
    <property type="project" value="InterPro"/>
</dbReference>
<dbReference type="Proteomes" id="UP001163046">
    <property type="component" value="Unassembled WGS sequence"/>
</dbReference>
<gene>
    <name evidence="2" type="ORF">OS493_005916</name>
</gene>
<feature type="region of interest" description="Disordered" evidence="1">
    <location>
        <begin position="39"/>
        <end position="81"/>
    </location>
</feature>
<dbReference type="GO" id="GO:0000444">
    <property type="term" value="C:MIS12/MIND type complex"/>
    <property type="evidence" value="ECO:0007669"/>
    <property type="project" value="InterPro"/>
</dbReference>
<dbReference type="PANTHER" id="PTHR14778">
    <property type="entry name" value="KINETOCHORE-ASSOCIATED PROTEIN DSN1 HOMOLOG"/>
    <property type="match status" value="1"/>
</dbReference>
<dbReference type="OrthoDB" id="5977213at2759"/>
<dbReference type="PANTHER" id="PTHR14778:SF2">
    <property type="entry name" value="KINETOCHORE-ASSOCIATED PROTEIN DSN1 HOMOLOG"/>
    <property type="match status" value="1"/>
</dbReference>
<name>A0A9X0CFY0_9CNID</name>
<evidence type="ECO:0000313" key="3">
    <source>
        <dbReference type="Proteomes" id="UP001163046"/>
    </source>
</evidence>
<dbReference type="Pfam" id="PF08202">
    <property type="entry name" value="MIS13"/>
    <property type="match status" value="1"/>
</dbReference>
<proteinExistence type="predicted"/>
<reference evidence="2" key="1">
    <citation type="submission" date="2023-01" db="EMBL/GenBank/DDBJ databases">
        <title>Genome assembly of the deep-sea coral Lophelia pertusa.</title>
        <authorList>
            <person name="Herrera S."/>
            <person name="Cordes E."/>
        </authorList>
    </citation>
    <scope>NUCLEOTIDE SEQUENCE</scope>
    <source>
        <strain evidence="2">USNM1676648</strain>
        <tissue evidence="2">Polyp</tissue>
    </source>
</reference>
<feature type="region of interest" description="Disordered" evidence="1">
    <location>
        <begin position="198"/>
        <end position="221"/>
    </location>
</feature>
<organism evidence="2 3">
    <name type="scientific">Desmophyllum pertusum</name>
    <dbReference type="NCBI Taxonomy" id="174260"/>
    <lineage>
        <taxon>Eukaryota</taxon>
        <taxon>Metazoa</taxon>
        <taxon>Cnidaria</taxon>
        <taxon>Anthozoa</taxon>
        <taxon>Hexacorallia</taxon>
        <taxon>Scleractinia</taxon>
        <taxon>Caryophylliina</taxon>
        <taxon>Caryophylliidae</taxon>
        <taxon>Desmophyllum</taxon>
    </lineage>
</organism>
<dbReference type="GO" id="GO:0051301">
    <property type="term" value="P:cell division"/>
    <property type="evidence" value="ECO:0007669"/>
    <property type="project" value="InterPro"/>
</dbReference>
<dbReference type="EMBL" id="MU827779">
    <property type="protein sequence ID" value="KAJ7339517.1"/>
    <property type="molecule type" value="Genomic_DNA"/>
</dbReference>
<evidence type="ECO:0000313" key="2">
    <source>
        <dbReference type="EMBL" id="KAJ7339517.1"/>
    </source>
</evidence>
<feature type="compositionally biased region" description="Basic and acidic residues" evidence="1">
    <location>
        <begin position="198"/>
        <end position="209"/>
    </location>
</feature>
<comment type="caution">
    <text evidence="2">The sequence shown here is derived from an EMBL/GenBank/DDBJ whole genome shotgun (WGS) entry which is preliminary data.</text>
</comment>